<name>L1IGL8_GUITC</name>
<organism evidence="3">
    <name type="scientific">Guillardia theta (strain CCMP2712)</name>
    <name type="common">Cryptophyte</name>
    <dbReference type="NCBI Taxonomy" id="905079"/>
    <lineage>
        <taxon>Eukaryota</taxon>
        <taxon>Cryptophyceae</taxon>
        <taxon>Pyrenomonadales</taxon>
        <taxon>Geminigeraceae</taxon>
        <taxon>Guillardia</taxon>
    </lineage>
</organism>
<evidence type="ECO:0000313" key="3">
    <source>
        <dbReference type="EMBL" id="EKX35069.1"/>
    </source>
</evidence>
<dbReference type="EMBL" id="JH993097">
    <property type="protein sequence ID" value="EKX35069.1"/>
    <property type="molecule type" value="Genomic_DNA"/>
</dbReference>
<keyword evidence="5" id="KW-1185">Reference proteome</keyword>
<reference evidence="4" key="3">
    <citation type="submission" date="2016-03" db="UniProtKB">
        <authorList>
            <consortium name="EnsemblProtists"/>
        </authorList>
    </citation>
    <scope>IDENTIFICATION</scope>
</reference>
<dbReference type="PaxDb" id="55529-EKX35069"/>
<proteinExistence type="predicted"/>
<evidence type="ECO:0000256" key="1">
    <source>
        <dbReference type="SAM" id="Coils"/>
    </source>
</evidence>
<evidence type="ECO:0000313" key="4">
    <source>
        <dbReference type="EnsemblProtists" id="EKX35069"/>
    </source>
</evidence>
<dbReference type="AlphaFoldDB" id="L1IGL8"/>
<accession>L1IGL8</accession>
<gene>
    <name evidence="3" type="ORF">GUITHDRAFT_118724</name>
</gene>
<reference evidence="3 5" key="1">
    <citation type="journal article" date="2012" name="Nature">
        <title>Algal genomes reveal evolutionary mosaicism and the fate of nucleomorphs.</title>
        <authorList>
            <consortium name="DOE Joint Genome Institute"/>
            <person name="Curtis B.A."/>
            <person name="Tanifuji G."/>
            <person name="Burki F."/>
            <person name="Gruber A."/>
            <person name="Irimia M."/>
            <person name="Maruyama S."/>
            <person name="Arias M.C."/>
            <person name="Ball S.G."/>
            <person name="Gile G.H."/>
            <person name="Hirakawa Y."/>
            <person name="Hopkins J.F."/>
            <person name="Kuo A."/>
            <person name="Rensing S.A."/>
            <person name="Schmutz J."/>
            <person name="Symeonidi A."/>
            <person name="Elias M."/>
            <person name="Eveleigh R.J."/>
            <person name="Herman E.K."/>
            <person name="Klute M.J."/>
            <person name="Nakayama T."/>
            <person name="Obornik M."/>
            <person name="Reyes-Prieto A."/>
            <person name="Armbrust E.V."/>
            <person name="Aves S.J."/>
            <person name="Beiko R.G."/>
            <person name="Coutinho P."/>
            <person name="Dacks J.B."/>
            <person name="Durnford D.G."/>
            <person name="Fast N.M."/>
            <person name="Green B.R."/>
            <person name="Grisdale C.J."/>
            <person name="Hempel F."/>
            <person name="Henrissat B."/>
            <person name="Hoppner M.P."/>
            <person name="Ishida K."/>
            <person name="Kim E."/>
            <person name="Koreny L."/>
            <person name="Kroth P.G."/>
            <person name="Liu Y."/>
            <person name="Malik S.B."/>
            <person name="Maier U.G."/>
            <person name="McRose D."/>
            <person name="Mock T."/>
            <person name="Neilson J.A."/>
            <person name="Onodera N.T."/>
            <person name="Poole A.M."/>
            <person name="Pritham E.J."/>
            <person name="Richards T.A."/>
            <person name="Rocap G."/>
            <person name="Roy S.W."/>
            <person name="Sarai C."/>
            <person name="Schaack S."/>
            <person name="Shirato S."/>
            <person name="Slamovits C.H."/>
            <person name="Spencer D.F."/>
            <person name="Suzuki S."/>
            <person name="Worden A.Z."/>
            <person name="Zauner S."/>
            <person name="Barry K."/>
            <person name="Bell C."/>
            <person name="Bharti A.K."/>
            <person name="Crow J.A."/>
            <person name="Grimwood J."/>
            <person name="Kramer R."/>
            <person name="Lindquist E."/>
            <person name="Lucas S."/>
            <person name="Salamov A."/>
            <person name="McFadden G.I."/>
            <person name="Lane C.E."/>
            <person name="Keeling P.J."/>
            <person name="Gray M.W."/>
            <person name="Grigoriev I.V."/>
            <person name="Archibald J.M."/>
        </authorList>
    </citation>
    <scope>NUCLEOTIDE SEQUENCE</scope>
    <source>
        <strain evidence="3 5">CCMP2712</strain>
    </source>
</reference>
<dbReference type="GeneID" id="17291834"/>
<evidence type="ECO:0000256" key="2">
    <source>
        <dbReference type="SAM" id="MobiDB-lite"/>
    </source>
</evidence>
<feature type="region of interest" description="Disordered" evidence="2">
    <location>
        <begin position="168"/>
        <end position="240"/>
    </location>
</feature>
<sequence>MLLMTQMQKGHNDALEVLKGRIIFLENQIEPYRVELQEMQELKAALQAKKEENDELSAAFEELERERNTVVEDVREEMLHYLAQVQAELRHEKEEHGKSRVSLSAARSEIRNLTSWLNEAQKEMSKLFKLTKVQHEVIQSLERGNPDKLAFPHCGGELLAGAGEYGAEALSPPAEDRSRKQGAGPLPLQHELPARPETRLRRAPHPQHHSLPQRDGTTLPPRAHRPPVLDDHTLPPAGWRVDAAVPHPAAAAHGDALQDLGDQQEAHRGGSQLLLEVPLQPDLIRARGMGLTMADQETLCKRKE</sequence>
<dbReference type="Proteomes" id="UP000011087">
    <property type="component" value="Unassembled WGS sequence"/>
</dbReference>
<protein>
    <submittedName>
        <fullName evidence="3 4">Uncharacterized protein</fullName>
    </submittedName>
</protein>
<dbReference type="KEGG" id="gtt:GUITHDRAFT_118724"/>
<reference evidence="5" key="2">
    <citation type="submission" date="2012-11" db="EMBL/GenBank/DDBJ databases">
        <authorList>
            <person name="Kuo A."/>
            <person name="Curtis B.A."/>
            <person name="Tanifuji G."/>
            <person name="Burki F."/>
            <person name="Gruber A."/>
            <person name="Irimia M."/>
            <person name="Maruyama S."/>
            <person name="Arias M.C."/>
            <person name="Ball S.G."/>
            <person name="Gile G.H."/>
            <person name="Hirakawa Y."/>
            <person name="Hopkins J.F."/>
            <person name="Rensing S.A."/>
            <person name="Schmutz J."/>
            <person name="Symeonidi A."/>
            <person name="Elias M."/>
            <person name="Eveleigh R.J."/>
            <person name="Herman E.K."/>
            <person name="Klute M.J."/>
            <person name="Nakayama T."/>
            <person name="Obornik M."/>
            <person name="Reyes-Prieto A."/>
            <person name="Armbrust E.V."/>
            <person name="Aves S.J."/>
            <person name="Beiko R.G."/>
            <person name="Coutinho P."/>
            <person name="Dacks J.B."/>
            <person name="Durnford D.G."/>
            <person name="Fast N.M."/>
            <person name="Green B.R."/>
            <person name="Grisdale C."/>
            <person name="Hempe F."/>
            <person name="Henrissat B."/>
            <person name="Hoppner M.P."/>
            <person name="Ishida K.-I."/>
            <person name="Kim E."/>
            <person name="Koreny L."/>
            <person name="Kroth P.G."/>
            <person name="Liu Y."/>
            <person name="Malik S.-B."/>
            <person name="Maier U.G."/>
            <person name="McRose D."/>
            <person name="Mock T."/>
            <person name="Neilson J.A."/>
            <person name="Onodera N.T."/>
            <person name="Poole A.M."/>
            <person name="Pritham E.J."/>
            <person name="Richards T.A."/>
            <person name="Rocap G."/>
            <person name="Roy S.W."/>
            <person name="Sarai C."/>
            <person name="Schaack S."/>
            <person name="Shirato S."/>
            <person name="Slamovits C.H."/>
            <person name="Spencer D.F."/>
            <person name="Suzuki S."/>
            <person name="Worden A.Z."/>
            <person name="Zauner S."/>
            <person name="Barry K."/>
            <person name="Bell C."/>
            <person name="Bharti A.K."/>
            <person name="Crow J.A."/>
            <person name="Grimwood J."/>
            <person name="Kramer R."/>
            <person name="Lindquist E."/>
            <person name="Lucas S."/>
            <person name="Salamov A."/>
            <person name="McFadden G.I."/>
            <person name="Lane C.E."/>
            <person name="Keeling P.J."/>
            <person name="Gray M.W."/>
            <person name="Grigoriev I.V."/>
            <person name="Archibald J.M."/>
        </authorList>
    </citation>
    <scope>NUCLEOTIDE SEQUENCE</scope>
    <source>
        <strain evidence="5">CCMP2712</strain>
    </source>
</reference>
<evidence type="ECO:0000313" key="5">
    <source>
        <dbReference type="Proteomes" id="UP000011087"/>
    </source>
</evidence>
<dbReference type="RefSeq" id="XP_005822049.1">
    <property type="nucleotide sequence ID" value="XM_005821992.1"/>
</dbReference>
<keyword evidence="1" id="KW-0175">Coiled coil</keyword>
<dbReference type="EnsemblProtists" id="EKX35069">
    <property type="protein sequence ID" value="EKX35069"/>
    <property type="gene ID" value="GUITHDRAFT_118724"/>
</dbReference>
<dbReference type="HOGENOM" id="CLU_916576_0_0_1"/>
<feature type="coiled-coil region" evidence="1">
    <location>
        <begin position="32"/>
        <end position="73"/>
    </location>
</feature>